<comment type="similarity">
    <text evidence="1">Belongs to the ADP-ribosyl cyclase family.</text>
</comment>
<name>A0A9W9ZHD9_9CNID</name>
<keyword evidence="3" id="KW-0378">Hydrolase</keyword>
<dbReference type="GO" id="GO:0016740">
    <property type="term" value="F:transferase activity"/>
    <property type="evidence" value="ECO:0007669"/>
    <property type="project" value="UniProtKB-KW"/>
</dbReference>
<evidence type="ECO:0000256" key="1">
    <source>
        <dbReference type="ARBA" id="ARBA00005406"/>
    </source>
</evidence>
<accession>A0A9W9ZHD9</accession>
<dbReference type="GO" id="GO:0016020">
    <property type="term" value="C:membrane"/>
    <property type="evidence" value="ECO:0007669"/>
    <property type="project" value="UniProtKB-ARBA"/>
</dbReference>
<evidence type="ECO:0000313" key="7">
    <source>
        <dbReference type="Proteomes" id="UP001163046"/>
    </source>
</evidence>
<keyword evidence="5" id="KW-1015">Disulfide bond</keyword>
<proteinExistence type="inferred from homology"/>
<protein>
    <submittedName>
        <fullName evidence="6">Uncharacterized protein</fullName>
    </submittedName>
</protein>
<dbReference type="EMBL" id="MU826225">
    <property type="protein sequence ID" value="KAJ7381576.1"/>
    <property type="molecule type" value="Genomic_DNA"/>
</dbReference>
<gene>
    <name evidence="6" type="ORF">OS493_040362</name>
</gene>
<dbReference type="AlphaFoldDB" id="A0A9W9ZHD9"/>
<keyword evidence="7" id="KW-1185">Reference proteome</keyword>
<reference evidence="6" key="1">
    <citation type="submission" date="2023-01" db="EMBL/GenBank/DDBJ databases">
        <title>Genome assembly of the deep-sea coral Lophelia pertusa.</title>
        <authorList>
            <person name="Herrera S."/>
            <person name="Cordes E."/>
        </authorList>
    </citation>
    <scope>NUCLEOTIDE SEQUENCE</scope>
    <source>
        <strain evidence="6">USNM1676648</strain>
        <tissue evidence="6">Polyp</tissue>
    </source>
</reference>
<feature type="non-terminal residue" evidence="6">
    <location>
        <position position="1"/>
    </location>
</feature>
<organism evidence="6 7">
    <name type="scientific">Desmophyllum pertusum</name>
    <dbReference type="NCBI Taxonomy" id="174260"/>
    <lineage>
        <taxon>Eukaryota</taxon>
        <taxon>Metazoa</taxon>
        <taxon>Cnidaria</taxon>
        <taxon>Anthozoa</taxon>
        <taxon>Hexacorallia</taxon>
        <taxon>Scleractinia</taxon>
        <taxon>Caryophylliina</taxon>
        <taxon>Caryophylliidae</taxon>
        <taxon>Desmophyllum</taxon>
    </lineage>
</organism>
<dbReference type="OrthoDB" id="9944984at2759"/>
<dbReference type="SUPFAM" id="SSF52309">
    <property type="entry name" value="N-(deoxy)ribosyltransferase-like"/>
    <property type="match status" value="1"/>
</dbReference>
<evidence type="ECO:0000256" key="5">
    <source>
        <dbReference type="ARBA" id="ARBA00023157"/>
    </source>
</evidence>
<dbReference type="Proteomes" id="UP001163046">
    <property type="component" value="Unassembled WGS sequence"/>
</dbReference>
<dbReference type="InterPro" id="IPR003193">
    <property type="entry name" value="ADP-ribosyl_cyclase"/>
</dbReference>
<evidence type="ECO:0000256" key="3">
    <source>
        <dbReference type="ARBA" id="ARBA00022801"/>
    </source>
</evidence>
<dbReference type="Gene3D" id="3.40.50.720">
    <property type="entry name" value="NAD(P)-binding Rossmann-like Domain"/>
    <property type="match status" value="1"/>
</dbReference>
<keyword evidence="4" id="KW-0520">NAD</keyword>
<keyword evidence="2" id="KW-0808">Transferase</keyword>
<evidence type="ECO:0000256" key="4">
    <source>
        <dbReference type="ARBA" id="ARBA00023027"/>
    </source>
</evidence>
<comment type="caution">
    <text evidence="6">The sequence shown here is derived from an EMBL/GenBank/DDBJ whole genome shotgun (WGS) entry which is preliminary data.</text>
</comment>
<sequence>ESCGNGSIKLLQEDARGRGIKTTCHDDPEQIDVRHLLCADQPRSRECWFFNGGTKKVTQPMEETMGEIV</sequence>
<evidence type="ECO:0000256" key="2">
    <source>
        <dbReference type="ARBA" id="ARBA00022679"/>
    </source>
</evidence>
<dbReference type="GO" id="GO:0061809">
    <property type="term" value="F:NAD+ nucleosidase activity, cyclic ADP-ribose generating"/>
    <property type="evidence" value="ECO:0007669"/>
    <property type="project" value="InterPro"/>
</dbReference>
<evidence type="ECO:0000313" key="6">
    <source>
        <dbReference type="EMBL" id="KAJ7381576.1"/>
    </source>
</evidence>
<dbReference type="Pfam" id="PF02267">
    <property type="entry name" value="Rib_hydrolayse"/>
    <property type="match status" value="1"/>
</dbReference>